<proteinExistence type="predicted"/>
<feature type="region of interest" description="Disordered" evidence="1">
    <location>
        <begin position="132"/>
        <end position="152"/>
    </location>
</feature>
<evidence type="ECO:0000313" key="3">
    <source>
        <dbReference type="Proteomes" id="UP001148018"/>
    </source>
</evidence>
<comment type="caution">
    <text evidence="2">The sequence shown here is derived from an EMBL/GenBank/DDBJ whole genome shotgun (WGS) entry which is preliminary data.</text>
</comment>
<reference evidence="2" key="1">
    <citation type="submission" date="2022-07" db="EMBL/GenBank/DDBJ databases">
        <title>Chromosome-level genome of Muraenolepis orangiensis.</title>
        <authorList>
            <person name="Kim J."/>
        </authorList>
    </citation>
    <scope>NUCLEOTIDE SEQUENCE</scope>
    <source>
        <strain evidence="2">KU_S4_2022</strain>
        <tissue evidence="2">Muscle</tissue>
    </source>
</reference>
<organism evidence="2 3">
    <name type="scientific">Muraenolepis orangiensis</name>
    <name type="common">Patagonian moray cod</name>
    <dbReference type="NCBI Taxonomy" id="630683"/>
    <lineage>
        <taxon>Eukaryota</taxon>
        <taxon>Metazoa</taxon>
        <taxon>Chordata</taxon>
        <taxon>Craniata</taxon>
        <taxon>Vertebrata</taxon>
        <taxon>Euteleostomi</taxon>
        <taxon>Actinopterygii</taxon>
        <taxon>Neopterygii</taxon>
        <taxon>Teleostei</taxon>
        <taxon>Neoteleostei</taxon>
        <taxon>Acanthomorphata</taxon>
        <taxon>Zeiogadaria</taxon>
        <taxon>Gadariae</taxon>
        <taxon>Gadiformes</taxon>
        <taxon>Muraenolepidoidei</taxon>
        <taxon>Muraenolepididae</taxon>
        <taxon>Muraenolepis</taxon>
    </lineage>
</organism>
<name>A0A9Q0E5V7_9TELE</name>
<sequence length="288" mass="31362">MAIKVILFVSTLNSASSVKKWIPSIKSEIEYYLQQSQLAHYPERKITEFQLCIQDLEIEYKRFVTKLRALDPTCKRQPWTPRAYSRKRADTQDSLPSTTIKKQRCGWLDDKLVSVSGVERVLASKIGSAKSLSNEGEDHISQSEAKPNPILEHPESACVDQDLPLSFNPTRLAMAVAGFRGPVTQSGASHTTQKLCWALQSGLPNLSGSLLGQSLRTPTTGATGVHETLSEFADRPAVIVNMATLGSGTETKERPLETLGGNGGQAEKTGHVLLGLSCYSSSDEESGT</sequence>
<dbReference type="AlphaFoldDB" id="A0A9Q0E5V7"/>
<evidence type="ECO:0000256" key="1">
    <source>
        <dbReference type="SAM" id="MobiDB-lite"/>
    </source>
</evidence>
<accession>A0A9Q0E5V7</accession>
<protein>
    <submittedName>
        <fullName evidence="2">Uncharacterized protein</fullName>
    </submittedName>
</protein>
<keyword evidence="3" id="KW-1185">Reference proteome</keyword>
<dbReference type="EMBL" id="JANIIK010000048">
    <property type="protein sequence ID" value="KAJ3599405.1"/>
    <property type="molecule type" value="Genomic_DNA"/>
</dbReference>
<gene>
    <name evidence="2" type="ORF">NHX12_033368</name>
</gene>
<dbReference type="OrthoDB" id="5983780at2759"/>
<evidence type="ECO:0000313" key="2">
    <source>
        <dbReference type="EMBL" id="KAJ3599405.1"/>
    </source>
</evidence>
<dbReference type="Proteomes" id="UP001148018">
    <property type="component" value="Unassembled WGS sequence"/>
</dbReference>